<feature type="compositionally biased region" description="Low complexity" evidence="1">
    <location>
        <begin position="30"/>
        <end position="54"/>
    </location>
</feature>
<dbReference type="EMBL" id="CP003653">
    <property type="protein sequence ID" value="AFZ35063.1"/>
    <property type="molecule type" value="Genomic_DNA"/>
</dbReference>
<dbReference type="HOGENOM" id="CLU_069098_0_0_3"/>
<feature type="signal peptide" evidence="2">
    <location>
        <begin position="1"/>
        <end position="21"/>
    </location>
</feature>
<name>K9XRC3_STAC7</name>
<dbReference type="AlphaFoldDB" id="K9XRC3"/>
<protein>
    <recommendedName>
        <fullName evidence="5">Pilus assembly protein PilP</fullName>
    </recommendedName>
</protein>
<evidence type="ECO:0008006" key="5">
    <source>
        <dbReference type="Google" id="ProtNLM"/>
    </source>
</evidence>
<dbReference type="STRING" id="111780.Sta7437_1496"/>
<dbReference type="eggNOG" id="ENOG5031KCI">
    <property type="taxonomic scope" value="Bacteria"/>
</dbReference>
<reference evidence="4" key="1">
    <citation type="journal article" date="2013" name="Proc. Natl. Acad. Sci. U.S.A.">
        <title>Improving the coverage of the cyanobacterial phylum using diversity-driven genome sequencing.</title>
        <authorList>
            <person name="Shih P.M."/>
            <person name="Wu D."/>
            <person name="Latifi A."/>
            <person name="Axen S.D."/>
            <person name="Fewer D.P."/>
            <person name="Talla E."/>
            <person name="Calteau A."/>
            <person name="Cai F."/>
            <person name="Tandeau de Marsac N."/>
            <person name="Rippka R."/>
            <person name="Herdman M."/>
            <person name="Sivonen K."/>
            <person name="Coursin T."/>
            <person name="Laurent T."/>
            <person name="Goodwin L."/>
            <person name="Nolan M."/>
            <person name="Davenport K.W."/>
            <person name="Han C.S."/>
            <person name="Rubin E.M."/>
            <person name="Eisen J.A."/>
            <person name="Woyke T."/>
            <person name="Gugger M."/>
            <person name="Kerfeld C.A."/>
        </authorList>
    </citation>
    <scope>NUCLEOTIDE SEQUENCE [LARGE SCALE GENOMIC DNA]</scope>
    <source>
        <strain evidence="4">ATCC 29371 / PCC 7437</strain>
    </source>
</reference>
<feature type="region of interest" description="Disordered" evidence="1">
    <location>
        <begin position="216"/>
        <end position="245"/>
    </location>
</feature>
<gene>
    <name evidence="3" type="ordered locus">Sta7437_1496</name>
</gene>
<evidence type="ECO:0000256" key="1">
    <source>
        <dbReference type="SAM" id="MobiDB-lite"/>
    </source>
</evidence>
<feature type="chain" id="PRO_5003937991" description="Pilus assembly protein PilP" evidence="2">
    <location>
        <begin position="22"/>
        <end position="257"/>
    </location>
</feature>
<dbReference type="RefSeq" id="WP_015192735.1">
    <property type="nucleotide sequence ID" value="NC_019748.1"/>
</dbReference>
<evidence type="ECO:0000256" key="2">
    <source>
        <dbReference type="SAM" id="SignalP"/>
    </source>
</evidence>
<accession>K9XRC3</accession>
<evidence type="ECO:0000313" key="4">
    <source>
        <dbReference type="Proteomes" id="UP000010473"/>
    </source>
</evidence>
<dbReference type="KEGG" id="scs:Sta7437_1496"/>
<dbReference type="OrthoDB" id="529932at2"/>
<keyword evidence="4" id="KW-1185">Reference proteome</keyword>
<dbReference type="Proteomes" id="UP000010473">
    <property type="component" value="Chromosome"/>
</dbReference>
<feature type="compositionally biased region" description="Basic and acidic residues" evidence="1">
    <location>
        <begin position="216"/>
        <end position="228"/>
    </location>
</feature>
<organism evidence="3 4">
    <name type="scientific">Stanieria cyanosphaera (strain ATCC 29371 / PCC 7437)</name>
    <dbReference type="NCBI Taxonomy" id="111780"/>
    <lineage>
        <taxon>Bacteria</taxon>
        <taxon>Bacillati</taxon>
        <taxon>Cyanobacteriota</taxon>
        <taxon>Cyanophyceae</taxon>
        <taxon>Pleurocapsales</taxon>
        <taxon>Dermocarpellaceae</taxon>
        <taxon>Stanieria</taxon>
    </lineage>
</organism>
<keyword evidence="2" id="KW-0732">Signal</keyword>
<evidence type="ECO:0000313" key="3">
    <source>
        <dbReference type="EMBL" id="AFZ35063.1"/>
    </source>
</evidence>
<sequence length="257" mass="27230">MNKISLFVLLGILAVSLESCSLFGSKSGEDNASNNPSNSSANNSQSETANNNESTATESANSDDSDKVGINGLIPATNPDVRVSGSIRGRQDPFALIAIKPEIKLKETEGSKTLLPDSKTLKPNPSNIESTPTIDSLENQPVESLAQNVIVSGLVELGGTTKLIVQAPEEANSRYVNVGQYLSNGKILVKRILLDNLSTPRVVLEENGIEITKAIGEKSPSESSDEQKIQAMNPVSKNAFGGSGSVSWVSNYLSKKN</sequence>
<feature type="region of interest" description="Disordered" evidence="1">
    <location>
        <begin position="25"/>
        <end position="86"/>
    </location>
</feature>
<proteinExistence type="predicted"/>